<protein>
    <recommendedName>
        <fullName evidence="3">Lipoprotein</fullName>
    </recommendedName>
</protein>
<proteinExistence type="predicted"/>
<dbReference type="PROSITE" id="PS51257">
    <property type="entry name" value="PROKAR_LIPOPROTEIN"/>
    <property type="match status" value="1"/>
</dbReference>
<name>A0A2W5PC21_9SPHN</name>
<comment type="caution">
    <text evidence="1">The sequence shown here is derived from an EMBL/GenBank/DDBJ whole genome shotgun (WGS) entry which is preliminary data.</text>
</comment>
<organism evidence="1 2">
    <name type="scientific">Sphingomonas taxi</name>
    <dbReference type="NCBI Taxonomy" id="1549858"/>
    <lineage>
        <taxon>Bacteria</taxon>
        <taxon>Pseudomonadati</taxon>
        <taxon>Pseudomonadota</taxon>
        <taxon>Alphaproteobacteria</taxon>
        <taxon>Sphingomonadales</taxon>
        <taxon>Sphingomonadaceae</taxon>
        <taxon>Sphingomonas</taxon>
    </lineage>
</organism>
<dbReference type="EMBL" id="QFQI01000002">
    <property type="protein sequence ID" value="PZQ61669.1"/>
    <property type="molecule type" value="Genomic_DNA"/>
</dbReference>
<evidence type="ECO:0000313" key="2">
    <source>
        <dbReference type="Proteomes" id="UP000249229"/>
    </source>
</evidence>
<evidence type="ECO:0000313" key="1">
    <source>
        <dbReference type="EMBL" id="PZQ61669.1"/>
    </source>
</evidence>
<evidence type="ECO:0008006" key="3">
    <source>
        <dbReference type="Google" id="ProtNLM"/>
    </source>
</evidence>
<dbReference type="Proteomes" id="UP000249229">
    <property type="component" value="Unassembled WGS sequence"/>
</dbReference>
<dbReference type="AlphaFoldDB" id="A0A2W5PC21"/>
<accession>A0A2W5PC21</accession>
<gene>
    <name evidence="1" type="ORF">DI544_03260</name>
</gene>
<sequence length="119" mass="12323">MRYPVVPLVVSLAPAILCLAVAGCVAGHATRPLELAVGGAASSCIVEHAGWVLAPGRLSELVHDAVAAKRAVRLGPGTGLTSWRCVGGVIYQLQMAGVARVEFVEPFPADPGDRQSGRR</sequence>
<reference evidence="1 2" key="1">
    <citation type="submission" date="2017-08" db="EMBL/GenBank/DDBJ databases">
        <title>Infants hospitalized years apart are colonized by the same room-sourced microbial strains.</title>
        <authorList>
            <person name="Brooks B."/>
            <person name="Olm M.R."/>
            <person name="Firek B.A."/>
            <person name="Baker R."/>
            <person name="Thomas B.C."/>
            <person name="Morowitz M.J."/>
            <person name="Banfield J.F."/>
        </authorList>
    </citation>
    <scope>NUCLEOTIDE SEQUENCE [LARGE SCALE GENOMIC DNA]</scope>
    <source>
        <strain evidence="1">S2_005_001_R1_22</strain>
    </source>
</reference>